<accession>X1P2W6</accession>
<dbReference type="Gene3D" id="2.30.30.100">
    <property type="match status" value="1"/>
</dbReference>
<evidence type="ECO:0000313" key="1">
    <source>
        <dbReference type="EMBL" id="GAI50203.1"/>
    </source>
</evidence>
<comment type="caution">
    <text evidence="1">The sequence shown here is derived from an EMBL/GenBank/DDBJ whole genome shotgun (WGS) entry which is preliminary data.</text>
</comment>
<organism evidence="1">
    <name type="scientific">marine sediment metagenome</name>
    <dbReference type="NCBI Taxonomy" id="412755"/>
    <lineage>
        <taxon>unclassified sequences</taxon>
        <taxon>metagenomes</taxon>
        <taxon>ecological metagenomes</taxon>
    </lineage>
</organism>
<reference evidence="1" key="1">
    <citation type="journal article" date="2014" name="Front. Microbiol.">
        <title>High frequency of phylogenetically diverse reductive dehalogenase-homologous genes in deep subseafloor sedimentary metagenomes.</title>
        <authorList>
            <person name="Kawai M."/>
            <person name="Futagami T."/>
            <person name="Toyoda A."/>
            <person name="Takaki Y."/>
            <person name="Nishi S."/>
            <person name="Hori S."/>
            <person name="Arai W."/>
            <person name="Tsubouchi T."/>
            <person name="Morono Y."/>
            <person name="Uchiyama I."/>
            <person name="Ito T."/>
            <person name="Fujiyama A."/>
            <person name="Inagaki F."/>
            <person name="Takami H."/>
        </authorList>
    </citation>
    <scope>NUCLEOTIDE SEQUENCE</scope>
    <source>
        <strain evidence="1">Expedition CK06-06</strain>
    </source>
</reference>
<sequence>MNQKEQKPKKQQPWNNFAWLANLARKGEKVLIHFREATDDVCYLECRLMNADNWTIQVTDNKEKELIIFKHAIRAIEKIKVK</sequence>
<protein>
    <submittedName>
        <fullName evidence="1">Uncharacterized protein</fullName>
    </submittedName>
</protein>
<dbReference type="EMBL" id="BARV01034750">
    <property type="protein sequence ID" value="GAI50203.1"/>
    <property type="molecule type" value="Genomic_DNA"/>
</dbReference>
<name>X1P2W6_9ZZZZ</name>
<gene>
    <name evidence="1" type="ORF">S06H3_54351</name>
</gene>
<proteinExistence type="predicted"/>
<dbReference type="AlphaFoldDB" id="X1P2W6"/>